<protein>
    <submittedName>
        <fullName evidence="5">MexH family multidrug efflux RND transporter periplasmic adaptor subunit</fullName>
    </submittedName>
</protein>
<feature type="domain" description="CzcB-like barrel-sandwich hybrid" evidence="4">
    <location>
        <begin position="68"/>
        <end position="185"/>
    </location>
</feature>
<dbReference type="EMBL" id="BMIB01000002">
    <property type="protein sequence ID" value="GGH64656.1"/>
    <property type="molecule type" value="Genomic_DNA"/>
</dbReference>
<dbReference type="PANTHER" id="PTHR30469">
    <property type="entry name" value="MULTIDRUG RESISTANCE PROTEIN MDTA"/>
    <property type="match status" value="1"/>
</dbReference>
<dbReference type="RefSeq" id="WP_188951599.1">
    <property type="nucleotide sequence ID" value="NZ_BMIB01000002.1"/>
</dbReference>
<dbReference type="InterPro" id="IPR006143">
    <property type="entry name" value="RND_pump_MFP"/>
</dbReference>
<dbReference type="InterPro" id="IPR058792">
    <property type="entry name" value="Beta-barrel_RND_2"/>
</dbReference>
<reference evidence="5" key="1">
    <citation type="journal article" date="2014" name="Int. J. Syst. Evol. Microbiol.">
        <title>Complete genome sequence of Corynebacterium casei LMG S-19264T (=DSM 44701T), isolated from a smear-ripened cheese.</title>
        <authorList>
            <consortium name="US DOE Joint Genome Institute (JGI-PGF)"/>
            <person name="Walter F."/>
            <person name="Albersmeier A."/>
            <person name="Kalinowski J."/>
            <person name="Ruckert C."/>
        </authorList>
    </citation>
    <scope>NUCLEOTIDE SEQUENCE</scope>
    <source>
        <strain evidence="5">CGMCC 1.15290</strain>
    </source>
</reference>
<keyword evidence="6" id="KW-1185">Reference proteome</keyword>
<reference evidence="5" key="2">
    <citation type="submission" date="2020-09" db="EMBL/GenBank/DDBJ databases">
        <authorList>
            <person name="Sun Q."/>
            <person name="Zhou Y."/>
        </authorList>
    </citation>
    <scope>NUCLEOTIDE SEQUENCE</scope>
    <source>
        <strain evidence="5">CGMCC 1.15290</strain>
    </source>
</reference>
<gene>
    <name evidence="5" type="primary">czcB</name>
    <name evidence="5" type="ORF">GCM10011379_16950</name>
</gene>
<evidence type="ECO:0000256" key="1">
    <source>
        <dbReference type="ARBA" id="ARBA00009477"/>
    </source>
</evidence>
<dbReference type="Pfam" id="PF25954">
    <property type="entry name" value="Beta-barrel_RND_2"/>
    <property type="match status" value="1"/>
</dbReference>
<proteinExistence type="inferred from homology"/>
<feature type="domain" description="Multidrug resistance protein MdtA-like C-terminal permuted SH3" evidence="3">
    <location>
        <begin position="273"/>
        <end position="332"/>
    </location>
</feature>
<dbReference type="Proteomes" id="UP000627292">
    <property type="component" value="Unassembled WGS sequence"/>
</dbReference>
<dbReference type="Gene3D" id="2.40.50.100">
    <property type="match status" value="2"/>
</dbReference>
<dbReference type="PANTHER" id="PTHR30469:SF15">
    <property type="entry name" value="HLYD FAMILY OF SECRETION PROTEINS"/>
    <property type="match status" value="1"/>
</dbReference>
<evidence type="ECO:0000313" key="5">
    <source>
        <dbReference type="EMBL" id="GGH64656.1"/>
    </source>
</evidence>
<evidence type="ECO:0000259" key="2">
    <source>
        <dbReference type="Pfam" id="PF25954"/>
    </source>
</evidence>
<comment type="similarity">
    <text evidence="1">Belongs to the membrane fusion protein (MFP) (TC 8.A.1) family.</text>
</comment>
<name>A0A917IUA7_9BACT</name>
<evidence type="ECO:0000313" key="6">
    <source>
        <dbReference type="Proteomes" id="UP000627292"/>
    </source>
</evidence>
<dbReference type="GO" id="GO:1990281">
    <property type="term" value="C:efflux pump complex"/>
    <property type="evidence" value="ECO:0007669"/>
    <property type="project" value="TreeGrafter"/>
</dbReference>
<dbReference type="AlphaFoldDB" id="A0A917IUA7"/>
<comment type="caution">
    <text evidence="5">The sequence shown here is derived from an EMBL/GenBank/DDBJ whole genome shotgun (WGS) entry which is preliminary data.</text>
</comment>
<dbReference type="Gene3D" id="2.40.420.20">
    <property type="match status" value="1"/>
</dbReference>
<dbReference type="Gene3D" id="2.40.30.170">
    <property type="match status" value="1"/>
</dbReference>
<dbReference type="PROSITE" id="PS51257">
    <property type="entry name" value="PROKAR_LIPOPROTEIN"/>
    <property type="match status" value="1"/>
</dbReference>
<evidence type="ECO:0000259" key="4">
    <source>
        <dbReference type="Pfam" id="PF25973"/>
    </source>
</evidence>
<dbReference type="NCBIfam" id="TIGR01730">
    <property type="entry name" value="RND_mfp"/>
    <property type="match status" value="1"/>
</dbReference>
<dbReference type="InterPro" id="IPR058627">
    <property type="entry name" value="MdtA-like_C"/>
</dbReference>
<dbReference type="GO" id="GO:0015562">
    <property type="term" value="F:efflux transmembrane transporter activity"/>
    <property type="evidence" value="ECO:0007669"/>
    <property type="project" value="TreeGrafter"/>
</dbReference>
<evidence type="ECO:0000259" key="3">
    <source>
        <dbReference type="Pfam" id="PF25967"/>
    </source>
</evidence>
<accession>A0A917IUA7</accession>
<organism evidence="5 6">
    <name type="scientific">Filimonas zeae</name>
    <dbReference type="NCBI Taxonomy" id="1737353"/>
    <lineage>
        <taxon>Bacteria</taxon>
        <taxon>Pseudomonadati</taxon>
        <taxon>Bacteroidota</taxon>
        <taxon>Chitinophagia</taxon>
        <taxon>Chitinophagales</taxon>
        <taxon>Chitinophagaceae</taxon>
        <taxon>Filimonas</taxon>
    </lineage>
</organism>
<sequence length="351" mass="37397">MKPAILLLTLTAAAGSCHNNKPAAEKTTGRDTIPVQVMSLEKADSRQDIFASGQFTTDDETSLGFKNGGVINRIYVKEGDAVSKGQLIATLHLAEVNAQAEQATLGLQKAERDYARASSLYKDSVATLEQMQNAKTALDVARQQLSAVKFNQSYSEIKAPANGYVLRKFANEGQVVGPGTPVVMVNGGRQGEWLLKAGVSDRQWAAIQPGDKAYIETDALPGQRLPATVSKKSEGVDATSGTFIIQLKLQQKPHAIASGLFGKATITPSQAVNAWVIPYDALLDGDQNEGYVFVTNDNKTAEKVKVSLGGIANNKVFVTGGLDSVKALIISGNAYLNDHSPIVIQNNTARP</sequence>
<feature type="domain" description="CusB-like beta-barrel" evidence="2">
    <location>
        <begin position="195"/>
        <end position="268"/>
    </location>
</feature>
<dbReference type="Pfam" id="PF25973">
    <property type="entry name" value="BSH_CzcB"/>
    <property type="match status" value="1"/>
</dbReference>
<dbReference type="Pfam" id="PF25967">
    <property type="entry name" value="RND-MFP_C"/>
    <property type="match status" value="1"/>
</dbReference>
<dbReference type="SUPFAM" id="SSF111369">
    <property type="entry name" value="HlyD-like secretion proteins"/>
    <property type="match status" value="1"/>
</dbReference>
<dbReference type="InterPro" id="IPR058647">
    <property type="entry name" value="BSH_CzcB-like"/>
</dbReference>